<feature type="domain" description="DUF4886" evidence="1">
    <location>
        <begin position="6"/>
        <end position="180"/>
    </location>
</feature>
<proteinExistence type="predicted"/>
<dbReference type="Pfam" id="PF16227">
    <property type="entry name" value="DUF4886"/>
    <property type="match status" value="1"/>
</dbReference>
<evidence type="ECO:0000313" key="3">
    <source>
        <dbReference type="Proteomes" id="UP001238163"/>
    </source>
</evidence>
<dbReference type="Gene3D" id="3.40.50.1110">
    <property type="entry name" value="SGNH hydrolase"/>
    <property type="match status" value="1"/>
</dbReference>
<dbReference type="GO" id="GO:0016788">
    <property type="term" value="F:hydrolase activity, acting on ester bonds"/>
    <property type="evidence" value="ECO:0007669"/>
    <property type="project" value="UniProtKB-ARBA"/>
</dbReference>
<organism evidence="2 3">
    <name type="scientific">Oligosphaera ethanolica</name>
    <dbReference type="NCBI Taxonomy" id="760260"/>
    <lineage>
        <taxon>Bacteria</taxon>
        <taxon>Pseudomonadati</taxon>
        <taxon>Lentisphaerota</taxon>
        <taxon>Oligosphaeria</taxon>
        <taxon>Oligosphaerales</taxon>
        <taxon>Oligosphaeraceae</taxon>
        <taxon>Oligosphaera</taxon>
    </lineage>
</organism>
<dbReference type="EMBL" id="JAUSVL010000001">
    <property type="protein sequence ID" value="MDQ0290198.1"/>
    <property type="molecule type" value="Genomic_DNA"/>
</dbReference>
<evidence type="ECO:0000259" key="1">
    <source>
        <dbReference type="Pfam" id="PF16227"/>
    </source>
</evidence>
<dbReference type="InterPro" id="IPR032616">
    <property type="entry name" value="DUF4886"/>
</dbReference>
<sequence length="294" mass="33899">MRDKLKILTIGNSFTDSLALYFPAVVASVPGCELHFERANHGGCELHRHWSYIENEERDRVYSMYQDRRWKMREILAREPWDMVSIQQASHASWRPETFQPFATNIHNYVKTHAPQAEVVIQQTWSYRLDDPRIMPGGDWAIDQTEMYERLTSNYRALAKELSLRVIPTGYAVQLARAAQKAPFVNYDPALMTTLRWPDLPAQAGSLVGRIWWTKDAASGEMKLGRDTIHLNQRGEYLQACVWFAFLYERPATDITFVPDVIGAEDAAFLRKIAQQAVAKFPQVKRPGRRVQAK</sequence>
<comment type="caution">
    <text evidence="2">The sequence shown here is derived from an EMBL/GenBank/DDBJ whole genome shotgun (WGS) entry which is preliminary data.</text>
</comment>
<protein>
    <recommendedName>
        <fullName evidence="1">DUF4886 domain-containing protein</fullName>
    </recommendedName>
</protein>
<gene>
    <name evidence="2" type="ORF">J3R75_002305</name>
</gene>
<evidence type="ECO:0000313" key="2">
    <source>
        <dbReference type="EMBL" id="MDQ0290198.1"/>
    </source>
</evidence>
<name>A0AAE3VH48_9BACT</name>
<dbReference type="InterPro" id="IPR036514">
    <property type="entry name" value="SGNH_hydro_sf"/>
</dbReference>
<keyword evidence="3" id="KW-1185">Reference proteome</keyword>
<dbReference type="RefSeq" id="WP_307261612.1">
    <property type="nucleotide sequence ID" value="NZ_JAUSVL010000001.1"/>
</dbReference>
<dbReference type="Proteomes" id="UP001238163">
    <property type="component" value="Unassembled WGS sequence"/>
</dbReference>
<reference evidence="2" key="1">
    <citation type="submission" date="2023-07" db="EMBL/GenBank/DDBJ databases">
        <title>Genomic Encyclopedia of Type Strains, Phase IV (KMG-IV): sequencing the most valuable type-strain genomes for metagenomic binning, comparative biology and taxonomic classification.</title>
        <authorList>
            <person name="Goeker M."/>
        </authorList>
    </citation>
    <scope>NUCLEOTIDE SEQUENCE</scope>
    <source>
        <strain evidence="2">DSM 24202</strain>
    </source>
</reference>
<accession>A0AAE3VH48</accession>
<dbReference type="AlphaFoldDB" id="A0AAE3VH48"/>